<evidence type="ECO:0000256" key="3">
    <source>
        <dbReference type="ARBA" id="ARBA00022759"/>
    </source>
</evidence>
<proteinExistence type="inferred from homology"/>
<dbReference type="GO" id="GO:0004519">
    <property type="term" value="F:endonuclease activity"/>
    <property type="evidence" value="ECO:0007669"/>
    <property type="project" value="UniProtKB-UniRule"/>
</dbReference>
<dbReference type="SUPFAM" id="SSF52980">
    <property type="entry name" value="Restriction endonuclease-like"/>
    <property type="match status" value="1"/>
</dbReference>
<dbReference type="GO" id="GO:0016787">
    <property type="term" value="F:hydrolase activity"/>
    <property type="evidence" value="ECO:0007669"/>
    <property type="project" value="UniProtKB-KW"/>
</dbReference>
<keyword evidence="5 7" id="KW-0378">Hydrolase</keyword>
<comment type="subcellular location">
    <subcellularLocation>
        <location evidence="7">Cytoplasm</location>
    </subcellularLocation>
</comment>
<dbReference type="InterPro" id="IPR011337">
    <property type="entry name" value="DNA_rep_MutH/RE_typeII_Sau3AI"/>
</dbReference>
<dbReference type="RefSeq" id="WP_091990114.1">
    <property type="nucleotide sequence ID" value="NZ_FOLO01000057.1"/>
</dbReference>
<dbReference type="InterPro" id="IPR004230">
    <property type="entry name" value="DNA_mismatch_repair_MutH"/>
</dbReference>
<dbReference type="InterPro" id="IPR037057">
    <property type="entry name" value="DNA_rep_MutH/T2_RE_sf"/>
</dbReference>
<gene>
    <name evidence="7" type="primary">mutH</name>
    <name evidence="9" type="ORF">SAMN02745724_04527</name>
</gene>
<dbReference type="STRING" id="1123010.SAMN02745724_04527"/>
<dbReference type="InterPro" id="IPR011335">
    <property type="entry name" value="Restrct_endonuc-II-like"/>
</dbReference>
<dbReference type="AlphaFoldDB" id="A0A1I1SL51"/>
<dbReference type="Pfam" id="PF02976">
    <property type="entry name" value="MutH"/>
    <property type="match status" value="1"/>
</dbReference>
<evidence type="ECO:0000313" key="10">
    <source>
        <dbReference type="Proteomes" id="UP000198862"/>
    </source>
</evidence>
<reference evidence="9 10" key="1">
    <citation type="submission" date="2016-10" db="EMBL/GenBank/DDBJ databases">
        <authorList>
            <person name="de Groot N.N."/>
        </authorList>
    </citation>
    <scope>NUCLEOTIDE SEQUENCE [LARGE SCALE GENOMIC DNA]</scope>
    <source>
        <strain evidence="9 10">DSM 6059</strain>
    </source>
</reference>
<evidence type="ECO:0000313" key="9">
    <source>
        <dbReference type="EMBL" id="SFD43770.1"/>
    </source>
</evidence>
<comment type="function">
    <text evidence="7">Sequence-specific endonuclease that cleaves unmethylated GATC sequences. It is involved in DNA mismatch repair.</text>
</comment>
<comment type="similarity">
    <text evidence="7">Belongs to the MutH family.</text>
</comment>
<name>A0A1I1SL51_9GAMM</name>
<evidence type="ECO:0000256" key="2">
    <source>
        <dbReference type="ARBA" id="ARBA00022722"/>
    </source>
</evidence>
<dbReference type="NCBIfam" id="TIGR02248">
    <property type="entry name" value="mutH_TIGR"/>
    <property type="match status" value="1"/>
</dbReference>
<organism evidence="9 10">
    <name type="scientific">Pseudoalteromonas denitrificans DSM 6059</name>
    <dbReference type="NCBI Taxonomy" id="1123010"/>
    <lineage>
        <taxon>Bacteria</taxon>
        <taxon>Pseudomonadati</taxon>
        <taxon>Pseudomonadota</taxon>
        <taxon>Gammaproteobacteria</taxon>
        <taxon>Alteromonadales</taxon>
        <taxon>Pseudoalteromonadaceae</taxon>
        <taxon>Pseudoalteromonas</taxon>
    </lineage>
</organism>
<protein>
    <recommendedName>
        <fullName evidence="7">DNA mismatch repair protein MutH</fullName>
    </recommendedName>
    <alternativeName>
        <fullName evidence="7">Methyl-directed mismatch repair protein</fullName>
    </alternativeName>
</protein>
<evidence type="ECO:0000256" key="1">
    <source>
        <dbReference type="ARBA" id="ARBA00022490"/>
    </source>
</evidence>
<dbReference type="SMART" id="SM00927">
    <property type="entry name" value="MutH"/>
    <property type="match status" value="1"/>
</dbReference>
<dbReference type="Proteomes" id="UP000198862">
    <property type="component" value="Unassembled WGS sequence"/>
</dbReference>
<keyword evidence="6 7" id="KW-0234">DNA repair</keyword>
<dbReference type="GO" id="GO:0006304">
    <property type="term" value="P:DNA modification"/>
    <property type="evidence" value="ECO:0007669"/>
    <property type="project" value="InterPro"/>
</dbReference>
<evidence type="ECO:0000259" key="8">
    <source>
        <dbReference type="SMART" id="SM00927"/>
    </source>
</evidence>
<dbReference type="EMBL" id="FOLO01000057">
    <property type="protein sequence ID" value="SFD43770.1"/>
    <property type="molecule type" value="Genomic_DNA"/>
</dbReference>
<accession>A0A1I1SL51</accession>
<evidence type="ECO:0000256" key="4">
    <source>
        <dbReference type="ARBA" id="ARBA00022763"/>
    </source>
</evidence>
<keyword evidence="1 7" id="KW-0963">Cytoplasm</keyword>
<dbReference type="Gene3D" id="3.40.600.10">
    <property type="entry name" value="DNA mismatch repair MutH/Restriction endonuclease, type II"/>
    <property type="match status" value="1"/>
</dbReference>
<dbReference type="HAMAP" id="MF_00759">
    <property type="entry name" value="MutH"/>
    <property type="match status" value="1"/>
</dbReference>
<dbReference type="GO" id="GO:0005737">
    <property type="term" value="C:cytoplasm"/>
    <property type="evidence" value="ECO:0007669"/>
    <property type="project" value="UniProtKB-SubCell"/>
</dbReference>
<dbReference type="NCBIfam" id="NF003458">
    <property type="entry name" value="PRK05070.1"/>
    <property type="match status" value="1"/>
</dbReference>
<keyword evidence="4 7" id="KW-0227">DNA damage</keyword>
<feature type="domain" description="DNA mismatch repair MutH/Type II restriction enzyme Sau3AI" evidence="8">
    <location>
        <begin position="58"/>
        <end position="156"/>
    </location>
</feature>
<dbReference type="OrthoDB" id="5634909at2"/>
<evidence type="ECO:0000256" key="5">
    <source>
        <dbReference type="ARBA" id="ARBA00022801"/>
    </source>
</evidence>
<evidence type="ECO:0000256" key="6">
    <source>
        <dbReference type="ARBA" id="ARBA00023204"/>
    </source>
</evidence>
<sequence length="227" mass="25393">MSISSRPKAPQSINELLSRIDDIAGLTVGDLANKYQFKTPKDLLREKGWIGQLIEWVLGAMAGSKPEPDFINLGIELKTLPISYAGKPLETTFVSVVPLKELQGLTWQNSPVKKKLNHVLWLPILSERDIAIEQRIIGSGFLWQPSHYEEALLRRDWEQQIEMIALGEIEKINGKLGQVLQIRPKAANAKALTDAIGPNGKIIQTLPRGFYLKTNFTADILKAQFSL</sequence>
<dbReference type="GO" id="GO:0006298">
    <property type="term" value="P:mismatch repair"/>
    <property type="evidence" value="ECO:0007669"/>
    <property type="project" value="UniProtKB-UniRule"/>
</dbReference>
<evidence type="ECO:0000256" key="7">
    <source>
        <dbReference type="HAMAP-Rule" id="MF_00759"/>
    </source>
</evidence>
<dbReference type="GO" id="GO:0003677">
    <property type="term" value="F:DNA binding"/>
    <property type="evidence" value="ECO:0007669"/>
    <property type="project" value="InterPro"/>
</dbReference>
<keyword evidence="3 7" id="KW-0255">Endonuclease</keyword>
<dbReference type="CDD" id="cd00583">
    <property type="entry name" value="MutH-like"/>
    <property type="match status" value="1"/>
</dbReference>
<keyword evidence="2 7" id="KW-0540">Nuclease</keyword>
<keyword evidence="10" id="KW-1185">Reference proteome</keyword>